<sequence>MTEPPRPPGAGDPGNYPPEPTSPSSPPSAEPPTAPLSGAPGPGGYPPAGGYPPPTGDQPSSGGYPPPGGYPPGGYPPAGGNPGGGYPTGGAYGGPGGGYANNEDKTWALVAHFGGAAGMIVSGGVLGWIGPLVALLARGNQSPTVRTHAVAALNFQLIWSIIGLVGWVLSCIVIGFIPVAAAVILGAVFGIIAGIKANEGQFYRYPLSASFIK</sequence>
<dbReference type="OrthoDB" id="9808930at2"/>
<reference evidence="7 8" key="1">
    <citation type="submission" date="2019-06" db="EMBL/GenBank/DDBJ databases">
        <title>Micromonospora ordensis sp. nov., isolated from deep marine sediment.</title>
        <authorList>
            <person name="Veyisoglu A."/>
            <person name="Carro L."/>
            <person name="Klenk H.-P."/>
            <person name="Sahin N."/>
        </authorList>
    </citation>
    <scope>NUCLEOTIDE SEQUENCE [LARGE SCALE GENOMIC DNA]</scope>
    <source>
        <strain evidence="7 8">S2509</strain>
    </source>
</reference>
<keyword evidence="3 6" id="KW-1133">Transmembrane helix</keyword>
<feature type="compositionally biased region" description="Pro residues" evidence="5">
    <location>
        <begin position="43"/>
        <end position="56"/>
    </location>
</feature>
<evidence type="ECO:0000313" key="8">
    <source>
        <dbReference type="Proteomes" id="UP000306145"/>
    </source>
</evidence>
<evidence type="ECO:0000256" key="5">
    <source>
        <dbReference type="SAM" id="MobiDB-lite"/>
    </source>
</evidence>
<comment type="caution">
    <text evidence="7">The sequence shown here is derived from an EMBL/GenBank/DDBJ whole genome shotgun (WGS) entry which is preliminary data.</text>
</comment>
<feature type="compositionally biased region" description="Pro residues" evidence="5">
    <location>
        <begin position="64"/>
        <end position="75"/>
    </location>
</feature>
<evidence type="ECO:0000256" key="1">
    <source>
        <dbReference type="ARBA" id="ARBA00004141"/>
    </source>
</evidence>
<organism evidence="7 8">
    <name type="scientific">Micromonospora orduensis</name>
    <dbReference type="NCBI Taxonomy" id="1420891"/>
    <lineage>
        <taxon>Bacteria</taxon>
        <taxon>Bacillati</taxon>
        <taxon>Actinomycetota</taxon>
        <taxon>Actinomycetes</taxon>
        <taxon>Micromonosporales</taxon>
        <taxon>Micromonosporaceae</taxon>
        <taxon>Micromonospora</taxon>
    </lineage>
</organism>
<gene>
    <name evidence="7" type="ORF">FHG89_17195</name>
</gene>
<accession>A0A5C4QLH9</accession>
<feature type="transmembrane region" description="Helical" evidence="6">
    <location>
        <begin position="149"/>
        <end position="169"/>
    </location>
</feature>
<comment type="subcellular location">
    <subcellularLocation>
        <location evidence="1">Membrane</location>
        <topology evidence="1">Multi-pass membrane protein</topology>
    </subcellularLocation>
</comment>
<feature type="transmembrane region" description="Helical" evidence="6">
    <location>
        <begin position="175"/>
        <end position="195"/>
    </location>
</feature>
<proteinExistence type="predicted"/>
<dbReference type="Pfam" id="PF09685">
    <property type="entry name" value="MamF_MmsF"/>
    <property type="match status" value="1"/>
</dbReference>
<dbReference type="RefSeq" id="WP_139585398.1">
    <property type="nucleotide sequence ID" value="NZ_VDFY01000166.1"/>
</dbReference>
<name>A0A5C4QLH9_9ACTN</name>
<evidence type="ECO:0000256" key="3">
    <source>
        <dbReference type="ARBA" id="ARBA00022989"/>
    </source>
</evidence>
<protein>
    <submittedName>
        <fullName evidence="7">DUF4870 domain-containing protein</fullName>
    </submittedName>
</protein>
<feature type="compositionally biased region" description="Pro residues" evidence="5">
    <location>
        <begin position="1"/>
        <end position="34"/>
    </location>
</feature>
<dbReference type="AlphaFoldDB" id="A0A5C4QLH9"/>
<dbReference type="InterPro" id="IPR019109">
    <property type="entry name" value="MamF_MmsF"/>
</dbReference>
<feature type="transmembrane region" description="Helical" evidence="6">
    <location>
        <begin position="109"/>
        <end position="137"/>
    </location>
</feature>
<keyword evidence="8" id="KW-1185">Reference proteome</keyword>
<dbReference type="EMBL" id="VDFY01000166">
    <property type="protein sequence ID" value="TNH27711.1"/>
    <property type="molecule type" value="Genomic_DNA"/>
</dbReference>
<feature type="region of interest" description="Disordered" evidence="5">
    <location>
        <begin position="1"/>
        <end position="82"/>
    </location>
</feature>
<keyword evidence="4 6" id="KW-0472">Membrane</keyword>
<evidence type="ECO:0000256" key="6">
    <source>
        <dbReference type="SAM" id="Phobius"/>
    </source>
</evidence>
<dbReference type="Proteomes" id="UP000306145">
    <property type="component" value="Unassembled WGS sequence"/>
</dbReference>
<evidence type="ECO:0000313" key="7">
    <source>
        <dbReference type="EMBL" id="TNH27711.1"/>
    </source>
</evidence>
<evidence type="ECO:0000256" key="4">
    <source>
        <dbReference type="ARBA" id="ARBA00023136"/>
    </source>
</evidence>
<evidence type="ECO:0000256" key="2">
    <source>
        <dbReference type="ARBA" id="ARBA00022692"/>
    </source>
</evidence>
<keyword evidence="2 6" id="KW-0812">Transmembrane</keyword>